<comment type="caution">
    <text evidence="1">The sequence shown here is derived from an EMBL/GenBank/DDBJ whole genome shotgun (WGS) entry which is preliminary data.</text>
</comment>
<dbReference type="EMBL" id="VSSQ01004224">
    <property type="protein sequence ID" value="MPM24267.1"/>
    <property type="molecule type" value="Genomic_DNA"/>
</dbReference>
<name>A0A644Y7X0_9ZZZZ</name>
<proteinExistence type="predicted"/>
<organism evidence="1">
    <name type="scientific">bioreactor metagenome</name>
    <dbReference type="NCBI Taxonomy" id="1076179"/>
    <lineage>
        <taxon>unclassified sequences</taxon>
        <taxon>metagenomes</taxon>
        <taxon>ecological metagenomes</taxon>
    </lineage>
</organism>
<dbReference type="AlphaFoldDB" id="A0A644Y7X0"/>
<reference evidence="1" key="1">
    <citation type="submission" date="2019-08" db="EMBL/GenBank/DDBJ databases">
        <authorList>
            <person name="Kucharzyk K."/>
            <person name="Murdoch R.W."/>
            <person name="Higgins S."/>
            <person name="Loffler F."/>
        </authorList>
    </citation>
    <scope>NUCLEOTIDE SEQUENCE</scope>
</reference>
<gene>
    <name evidence="1" type="ORF">SDC9_70748</name>
</gene>
<sequence>MNTGAAHVSVHDAGNINDFFHIRVGVVEIGKILVPHGIIKSDFRSVGNEF</sequence>
<evidence type="ECO:0000313" key="1">
    <source>
        <dbReference type="EMBL" id="MPM24267.1"/>
    </source>
</evidence>
<protein>
    <submittedName>
        <fullName evidence="1">Uncharacterized protein</fullName>
    </submittedName>
</protein>
<accession>A0A644Y7X0</accession>